<feature type="transmembrane region" description="Helical" evidence="2">
    <location>
        <begin position="120"/>
        <end position="139"/>
    </location>
</feature>
<keyword evidence="2" id="KW-0472">Membrane</keyword>
<dbReference type="EMBL" id="FONX01000003">
    <property type="protein sequence ID" value="SFE62777.1"/>
    <property type="molecule type" value="Genomic_DNA"/>
</dbReference>
<evidence type="ECO:0000256" key="2">
    <source>
        <dbReference type="SAM" id="Phobius"/>
    </source>
</evidence>
<keyword evidence="5" id="KW-1185">Reference proteome</keyword>
<gene>
    <name evidence="4" type="ORF">SAMN04489711_103362</name>
</gene>
<name>A0A1I2C377_9BURK</name>
<accession>A0A1I2C377</accession>
<feature type="transmembrane region" description="Helical" evidence="2">
    <location>
        <begin position="65"/>
        <end position="85"/>
    </location>
</feature>
<sequence>MTHHRVAPTALGLLLVLVGLVIGTGGVWLMALGGSWYYLPASLLLVLTGLLLLQGNPAALPTHALLLGLTLAWSLWESGLNAWALAARGDVLWVLGLVMATPWFLRGLEGPVPRAARRGLAVALAVFAAVGLAALLQPATAELAIFGLTPASAASTRTAEPRPIDLAQPLSAPLPPVAACPGALRVSAVGEGQAAAFTAVHGLDCAIVPVEAAGSSSLAGLSPPKPVTGADMWGLTLIDHLACRIAFERMRFDSRFIRPMAPGQPGGRQLVLHGPSALMYTAQVAPTRSAMRAAEAADALARLALAHPTEGVATAQLAPVPNGPNGSGLLQLADGGQAMRLQPFVSPIGLPCQAPPWRLQAAAEPAESEAVTAPAAPAPLRSGSPMAAAQVSDLAAL</sequence>
<protein>
    <recommendedName>
        <fullName evidence="3">Pyrrolo-quinoline quinone repeat domain-containing protein</fullName>
    </recommendedName>
</protein>
<dbReference type="RefSeq" id="WP_092938816.1">
    <property type="nucleotide sequence ID" value="NZ_FONX01000003.1"/>
</dbReference>
<dbReference type="Proteomes" id="UP000199119">
    <property type="component" value="Unassembled WGS sequence"/>
</dbReference>
<feature type="domain" description="Pyrrolo-quinoline quinone repeat" evidence="3">
    <location>
        <begin position="222"/>
        <end position="362"/>
    </location>
</feature>
<organism evidence="4 5">
    <name type="scientific">Paracidovorax wautersii</name>
    <dbReference type="NCBI Taxonomy" id="1177982"/>
    <lineage>
        <taxon>Bacteria</taxon>
        <taxon>Pseudomonadati</taxon>
        <taxon>Pseudomonadota</taxon>
        <taxon>Betaproteobacteria</taxon>
        <taxon>Burkholderiales</taxon>
        <taxon>Comamonadaceae</taxon>
        <taxon>Paracidovorax</taxon>
    </lineage>
</organism>
<keyword evidence="2" id="KW-1133">Transmembrane helix</keyword>
<evidence type="ECO:0000259" key="3">
    <source>
        <dbReference type="Pfam" id="PF01011"/>
    </source>
</evidence>
<dbReference type="Pfam" id="PF01011">
    <property type="entry name" value="PQQ"/>
    <property type="match status" value="1"/>
</dbReference>
<dbReference type="OrthoDB" id="9794322at2"/>
<feature type="region of interest" description="Disordered" evidence="1">
    <location>
        <begin position="363"/>
        <end position="384"/>
    </location>
</feature>
<dbReference type="InterPro" id="IPR002372">
    <property type="entry name" value="PQQ_rpt_dom"/>
</dbReference>
<dbReference type="AlphaFoldDB" id="A0A1I2C377"/>
<evidence type="ECO:0000256" key="1">
    <source>
        <dbReference type="SAM" id="MobiDB-lite"/>
    </source>
</evidence>
<keyword evidence="2" id="KW-0812">Transmembrane</keyword>
<feature type="transmembrane region" description="Helical" evidence="2">
    <location>
        <begin position="36"/>
        <end position="53"/>
    </location>
</feature>
<proteinExistence type="predicted"/>
<feature type="transmembrane region" description="Helical" evidence="2">
    <location>
        <begin position="12"/>
        <end position="30"/>
    </location>
</feature>
<feature type="transmembrane region" description="Helical" evidence="2">
    <location>
        <begin position="91"/>
        <end position="108"/>
    </location>
</feature>
<dbReference type="STRING" id="1177982.SAMN04489711_103362"/>
<evidence type="ECO:0000313" key="5">
    <source>
        <dbReference type="Proteomes" id="UP000199119"/>
    </source>
</evidence>
<evidence type="ECO:0000313" key="4">
    <source>
        <dbReference type="EMBL" id="SFE62777.1"/>
    </source>
</evidence>
<reference evidence="5" key="1">
    <citation type="submission" date="2016-10" db="EMBL/GenBank/DDBJ databases">
        <authorList>
            <person name="Varghese N."/>
            <person name="Submissions S."/>
        </authorList>
    </citation>
    <scope>NUCLEOTIDE SEQUENCE [LARGE SCALE GENOMIC DNA]</scope>
    <source>
        <strain evidence="5">DSM 27981</strain>
    </source>
</reference>